<dbReference type="PROSITE" id="PS50816">
    <property type="entry name" value="NAF"/>
    <property type="match status" value="1"/>
</dbReference>
<dbReference type="PANTHER" id="PTHR43895:SF65">
    <property type="entry name" value="CBL-INTERACTING PROTEIN KINASE 21"/>
    <property type="match status" value="1"/>
</dbReference>
<evidence type="ECO:0000256" key="7">
    <source>
        <dbReference type="ARBA" id="ARBA00022777"/>
    </source>
</evidence>
<dbReference type="EC" id="2.7.11.1" evidence="3"/>
<evidence type="ECO:0000313" key="18">
    <source>
        <dbReference type="Proteomes" id="UP000694251"/>
    </source>
</evidence>
<dbReference type="InterPro" id="IPR029472">
    <property type="entry name" value="Copia-like_N"/>
</dbReference>
<dbReference type="FunFam" id="3.30.310.80:FF:000015">
    <property type="entry name" value="Non-specific serine/threonine protein kinase"/>
    <property type="match status" value="1"/>
</dbReference>
<dbReference type="InterPro" id="IPR000719">
    <property type="entry name" value="Prot_kinase_dom"/>
</dbReference>
<dbReference type="CDD" id="cd09272">
    <property type="entry name" value="RNase_HI_RT_Ty1"/>
    <property type="match status" value="1"/>
</dbReference>
<dbReference type="Pfam" id="PF25597">
    <property type="entry name" value="SH3_retrovirus"/>
    <property type="match status" value="1"/>
</dbReference>
<comment type="catalytic activity">
    <reaction evidence="10">
        <text>L-seryl-[protein] + ATP = O-phospho-L-seryl-[protein] + ADP + H(+)</text>
        <dbReference type="Rhea" id="RHEA:17989"/>
        <dbReference type="Rhea" id="RHEA-COMP:9863"/>
        <dbReference type="Rhea" id="RHEA-COMP:11604"/>
        <dbReference type="ChEBI" id="CHEBI:15378"/>
        <dbReference type="ChEBI" id="CHEBI:29999"/>
        <dbReference type="ChEBI" id="CHEBI:30616"/>
        <dbReference type="ChEBI" id="CHEBI:83421"/>
        <dbReference type="ChEBI" id="CHEBI:456216"/>
        <dbReference type="EC" id="2.7.11.1"/>
    </reaction>
</comment>
<evidence type="ECO:0000256" key="10">
    <source>
        <dbReference type="ARBA" id="ARBA00048679"/>
    </source>
</evidence>
<organism evidence="17 18">
    <name type="scientific">Arabidopsis suecica</name>
    <name type="common">Swedish thale-cress</name>
    <name type="synonym">Cardaminopsis suecica</name>
    <dbReference type="NCBI Taxonomy" id="45249"/>
    <lineage>
        <taxon>Eukaryota</taxon>
        <taxon>Viridiplantae</taxon>
        <taxon>Streptophyta</taxon>
        <taxon>Embryophyta</taxon>
        <taxon>Tracheophyta</taxon>
        <taxon>Spermatophyta</taxon>
        <taxon>Magnoliopsida</taxon>
        <taxon>eudicotyledons</taxon>
        <taxon>Gunneridae</taxon>
        <taxon>Pentapetalae</taxon>
        <taxon>rosids</taxon>
        <taxon>malvids</taxon>
        <taxon>Brassicales</taxon>
        <taxon>Brassicaceae</taxon>
        <taxon>Camelineae</taxon>
        <taxon>Arabidopsis</taxon>
    </lineage>
</organism>
<comment type="cofactor">
    <cofactor evidence="1">
        <name>Mn(2+)</name>
        <dbReference type="ChEBI" id="CHEBI:29035"/>
    </cofactor>
</comment>
<comment type="function">
    <text evidence="11">CIPK serine-threonine protein kinases interact with CBL proteins. Binding of a CBL protein to the regulatory NAF domain of CIPK protein lead to the activation of the kinase in a calcium-dependent manner.</text>
</comment>
<dbReference type="Pfam" id="PF00069">
    <property type="entry name" value="Pkinase"/>
    <property type="match status" value="1"/>
</dbReference>
<evidence type="ECO:0000259" key="15">
    <source>
        <dbReference type="PROSITE" id="PS50816"/>
    </source>
</evidence>
<feature type="domain" description="Protein kinase" evidence="14">
    <location>
        <begin position="1397"/>
        <end position="1652"/>
    </location>
</feature>
<name>A0A8T2CJV4_ARASU</name>
<evidence type="ECO:0000256" key="8">
    <source>
        <dbReference type="ARBA" id="ARBA00022840"/>
    </source>
</evidence>
<gene>
    <name evidence="17" type="ORF">ISN44_As06g039580</name>
</gene>
<feature type="domain" description="NAF" evidence="15">
    <location>
        <begin position="1682"/>
        <end position="1706"/>
    </location>
</feature>
<dbReference type="Pfam" id="PF13976">
    <property type="entry name" value="gag_pre-integrs"/>
    <property type="match status" value="1"/>
</dbReference>
<accession>A0A8T2CJV4</accession>
<evidence type="ECO:0000256" key="12">
    <source>
        <dbReference type="PROSITE-ProRule" id="PRU10141"/>
    </source>
</evidence>
<dbReference type="InterPro" id="IPR013103">
    <property type="entry name" value="RVT_2"/>
</dbReference>
<evidence type="ECO:0000256" key="5">
    <source>
        <dbReference type="ARBA" id="ARBA00022679"/>
    </source>
</evidence>
<dbReference type="CDD" id="cd14663">
    <property type="entry name" value="STKc_SnRK3"/>
    <property type="match status" value="1"/>
</dbReference>
<dbReference type="InterPro" id="IPR005162">
    <property type="entry name" value="Retrotrans_gag_dom"/>
</dbReference>
<dbReference type="SMART" id="SM00220">
    <property type="entry name" value="S_TKc"/>
    <property type="match status" value="1"/>
</dbReference>
<feature type="compositionally biased region" description="Pro residues" evidence="13">
    <location>
        <begin position="34"/>
        <end position="44"/>
    </location>
</feature>
<keyword evidence="6 12" id="KW-0547">Nucleotide-binding</keyword>
<evidence type="ECO:0000256" key="4">
    <source>
        <dbReference type="ARBA" id="ARBA00022527"/>
    </source>
</evidence>
<dbReference type="PROSITE" id="PS50994">
    <property type="entry name" value="INTEGRASE"/>
    <property type="match status" value="1"/>
</dbReference>
<dbReference type="Proteomes" id="UP000694251">
    <property type="component" value="Chromosome 6"/>
</dbReference>
<dbReference type="InterPro" id="IPR001584">
    <property type="entry name" value="Integrase_cat-core"/>
</dbReference>
<dbReference type="EMBL" id="JAEFBJ010000006">
    <property type="protein sequence ID" value="KAG7599789.1"/>
    <property type="molecule type" value="Genomic_DNA"/>
</dbReference>
<dbReference type="InterPro" id="IPR057670">
    <property type="entry name" value="SH3_retrovirus"/>
</dbReference>
<dbReference type="PANTHER" id="PTHR43895">
    <property type="entry name" value="CALCIUM/CALMODULIN-DEPENDENT PROTEIN KINASE KINASE-RELATED"/>
    <property type="match status" value="1"/>
</dbReference>
<dbReference type="PROSITE" id="PS50011">
    <property type="entry name" value="PROTEIN_KINASE_DOM"/>
    <property type="match status" value="1"/>
</dbReference>
<sequence>MVVNRKITRRTARAASSARRPVNRDDSSPERTPENPPVTIPPIENPDSIHSPYYLTNSDNPGLSIISEVLDGTNFDDWQIAMKTSLDAKNKLAFIDGSIVRPSETATIFRIWSRCNSMVKSWLLNSVSKQIYKSILRFDDASEIWKDLTTRYHITNLPRTYQLSQQIWSLQQGTMDLATYYTTLKTLWNELDGANCVTVCKNCDCCKAMETRSEHARVIKFLSGLNDSYSVIRSQIIMKKHIPELAEIYNLLDQDLSQRNITPVQNAVAFNVTAMEPAQASVNATYNHSRSQPKVICSHCGYTGHTVDKCYKIHGYPIGFKHKSKPAQPDKQVVTKPVVAQLAMTPTAPSDLLAGMAKTLTKDQIQGVLAYFSAQLSNDQISNVASSSGATITTLPGMAFSNSTLRFVGALRATGNVLSSNSWIIDSGATHHVCHDKKLFLSLCETMDNSVTLPTGFGVKITGIGTVKLSDLMILNNVLYIPDFRLNLLSVSQLTKDLGYRVSFDEDCCLIQDHIKGLMIGRGEQISNLYVLDIPSIMKNVDQEIMVTANVVVDSSLWHSRLGHPSMLKTDLITDVLGLKQRNKEHFHCAICPLAKQKKLPFPSKNNICANAFDLVHIDVWGPFAVSTTEGYKYFLTIVDDHTRVTWLYLLKAKSEVLRIFPEFLTMVETQYKTVVKAVRSDNAPELKFVELFKSKGIIAYHSCPETPEQNSVVERKHNHILNVARSLMFQSRVPEEYWGDCVLTAVFLINRLPTPLLKDKSPHEVLTHKKPDYTGLRVFGCLCYSSTSSKNRNKFQPRARPCIFLGYPSGYKGYKLLDLESNSIHISRNVVFHETIFPFINSDPTASFSDIFGHIDDSAAEHTQDTVLNDIPVVVSETFSSSESPTVVNDIENAPTTVVNDIESVSPAVSVPSNTSKKKRTVKQPTHLKDYYCNMSTKDVQYPLSNYMSYDQLSTPYRAFICSVTKYSEPSSFSQAKKSDDWIKAMNAELQALEGTATWDVCSLPSDKHAIGCRWVYKVKLNADGSLERYKARLVAKGYTQQEGVDFVDTFSPVAKMTTVKTLLAVAAAKKWSLHQLDISNAFLNGDLSEEIYMTLPPGYTPKEGEVLPKDAVCRLRKSLYGLKQASRQWFLKFSSTLMSLGFQQSHADHTLFTRNVNGKYVAVLVYVDDIVIASNDDDEVLQLKEDLKKAFKLRDLGSLQYFLGLEIARSSSGISLCQRKYALDILEEAGLLACKPSAIPMEPSIKLVGDGKEPVIDDPASYRRLVGKLMYLTITRPDITYAVNKLCQFTSAPKASHMKAAHKVLHYIKGTVGTGLFYSATSDLILKGFTDADWASCRDTRRSTSGYCMFLGESMISWKSKKQQMASHSSAESEYRAMQYAVREIVWLGMRVGKYELGRTLGEGNSAKVKFAKDTLSGEPFAIKIIDKSRITRINVSFQIKREIRTLKVLKHPNIVRLHEVLASKTKIYMVLECVTGGDLFDRIVSKGKLSETEGRKMFQQLIDGISYCHNKGVFHRDLKLENVLLDAKGHIKITDFGLSALPQHFREDGLLHTTCGSPNYVAPEVLANKGYDGAASDIWSCGVILYVILTGCLPFDDANLAVICRKIFKGDPPIPRWISPGAQTMIKRMLDPNPVTRMTIANIKANDWFKHDYTPSNYDDDDDAYLIQEDGSEEEKSPDSPTIINAFQLIGMSSFLDLSGFFEKEKVSERQIRFTSNSLAIDLLEKIETILTEMGFCLQKKHARLKAIKEENTQKGKCGLSVTAEVFEISPSLNVVEVRKSHGDSSLYKQLYERLLNELGSSSEVQELLT</sequence>
<evidence type="ECO:0000256" key="3">
    <source>
        <dbReference type="ARBA" id="ARBA00012513"/>
    </source>
</evidence>
<evidence type="ECO:0000256" key="13">
    <source>
        <dbReference type="SAM" id="MobiDB-lite"/>
    </source>
</evidence>
<protein>
    <recommendedName>
        <fullName evidence="3">non-specific serine/threonine protein kinase</fullName>
        <ecNumber evidence="3">2.7.11.1</ecNumber>
    </recommendedName>
</protein>
<dbReference type="Pfam" id="PF03822">
    <property type="entry name" value="NAF"/>
    <property type="match status" value="1"/>
</dbReference>
<feature type="domain" description="Integrase catalytic" evidence="16">
    <location>
        <begin position="597"/>
        <end position="771"/>
    </location>
</feature>
<dbReference type="InterPro" id="IPR004041">
    <property type="entry name" value="NAF_dom"/>
</dbReference>
<dbReference type="GO" id="GO:0004674">
    <property type="term" value="F:protein serine/threonine kinase activity"/>
    <property type="evidence" value="ECO:0007669"/>
    <property type="project" value="UniProtKB-KW"/>
</dbReference>
<dbReference type="GO" id="GO:0005524">
    <property type="term" value="F:ATP binding"/>
    <property type="evidence" value="ECO:0007669"/>
    <property type="project" value="UniProtKB-UniRule"/>
</dbReference>
<dbReference type="PROSITE" id="PS00108">
    <property type="entry name" value="PROTEIN_KINASE_ST"/>
    <property type="match status" value="1"/>
</dbReference>
<comment type="similarity">
    <text evidence="2">Belongs to the protein kinase superfamily. CAMK Ser/Thr protein kinase family. SNF1 subfamily.</text>
</comment>
<feature type="region of interest" description="Disordered" evidence="13">
    <location>
        <begin position="1"/>
        <end position="46"/>
    </location>
</feature>
<keyword evidence="4" id="KW-0723">Serine/threonine-protein kinase</keyword>
<evidence type="ECO:0000259" key="14">
    <source>
        <dbReference type="PROSITE" id="PS50011"/>
    </source>
</evidence>
<evidence type="ECO:0000256" key="1">
    <source>
        <dbReference type="ARBA" id="ARBA00001936"/>
    </source>
</evidence>
<dbReference type="Pfam" id="PF03732">
    <property type="entry name" value="Retrotrans_gag"/>
    <property type="match status" value="1"/>
</dbReference>
<comment type="caution">
    <text evidence="17">The sequence shown here is derived from an EMBL/GenBank/DDBJ whole genome shotgun (WGS) entry which is preliminary data.</text>
</comment>
<dbReference type="GO" id="GO:0015074">
    <property type="term" value="P:DNA integration"/>
    <property type="evidence" value="ECO:0007669"/>
    <property type="project" value="InterPro"/>
</dbReference>
<dbReference type="Pfam" id="PF22936">
    <property type="entry name" value="Pol_BBD"/>
    <property type="match status" value="1"/>
</dbReference>
<proteinExistence type="inferred from homology"/>
<dbReference type="InterPro" id="IPR054722">
    <property type="entry name" value="PolX-like_BBD"/>
</dbReference>
<evidence type="ECO:0000256" key="2">
    <source>
        <dbReference type="ARBA" id="ARBA00006234"/>
    </source>
</evidence>
<feature type="compositionally biased region" description="Basic and acidic residues" evidence="13">
    <location>
        <begin position="22"/>
        <end position="33"/>
    </location>
</feature>
<keyword evidence="8 12" id="KW-0067">ATP-binding</keyword>
<dbReference type="Pfam" id="PF14244">
    <property type="entry name" value="Retrotran_gag_3"/>
    <property type="match status" value="1"/>
</dbReference>
<dbReference type="Pfam" id="PF07727">
    <property type="entry name" value="RVT_2"/>
    <property type="match status" value="1"/>
</dbReference>
<keyword evidence="5" id="KW-0808">Transferase</keyword>
<dbReference type="InterPro" id="IPR018451">
    <property type="entry name" value="NAF/FISL_domain"/>
</dbReference>
<evidence type="ECO:0000313" key="17">
    <source>
        <dbReference type="EMBL" id="KAG7599789.1"/>
    </source>
</evidence>
<reference evidence="17 18" key="1">
    <citation type="submission" date="2020-12" db="EMBL/GenBank/DDBJ databases">
        <title>Concerted genomic and epigenomic changes stabilize Arabidopsis allopolyploids.</title>
        <authorList>
            <person name="Chen Z."/>
        </authorList>
    </citation>
    <scope>NUCLEOTIDE SEQUENCE [LARGE SCALE GENOMIC DNA]</scope>
    <source>
        <strain evidence="17">As9502</strain>
        <tissue evidence="17">Leaf</tissue>
    </source>
</reference>
<dbReference type="InterPro" id="IPR025724">
    <property type="entry name" value="GAG-pre-integrase_dom"/>
</dbReference>
<evidence type="ECO:0000256" key="9">
    <source>
        <dbReference type="ARBA" id="ARBA00047899"/>
    </source>
</evidence>
<evidence type="ECO:0000256" key="11">
    <source>
        <dbReference type="ARBA" id="ARBA00058225"/>
    </source>
</evidence>
<dbReference type="GO" id="GO:0007165">
    <property type="term" value="P:signal transduction"/>
    <property type="evidence" value="ECO:0007669"/>
    <property type="project" value="InterPro"/>
</dbReference>
<evidence type="ECO:0000259" key="16">
    <source>
        <dbReference type="PROSITE" id="PS50994"/>
    </source>
</evidence>
<dbReference type="OrthoDB" id="1936289at2759"/>
<keyword evidence="7 17" id="KW-0418">Kinase</keyword>
<feature type="compositionally biased region" description="Basic residues" evidence="13">
    <location>
        <begin position="1"/>
        <end position="12"/>
    </location>
</feature>
<dbReference type="CDD" id="cd12195">
    <property type="entry name" value="CIPK_C"/>
    <property type="match status" value="1"/>
</dbReference>
<keyword evidence="18" id="KW-1185">Reference proteome</keyword>
<dbReference type="InterPro" id="IPR008271">
    <property type="entry name" value="Ser/Thr_kinase_AS"/>
</dbReference>
<dbReference type="FunFam" id="3.30.200.20:FF:000096">
    <property type="entry name" value="Non-specific serine/threonine protein kinase"/>
    <property type="match status" value="1"/>
</dbReference>
<dbReference type="InterPro" id="IPR017441">
    <property type="entry name" value="Protein_kinase_ATP_BS"/>
</dbReference>
<comment type="catalytic activity">
    <reaction evidence="9">
        <text>L-threonyl-[protein] + ATP = O-phospho-L-threonyl-[protein] + ADP + H(+)</text>
        <dbReference type="Rhea" id="RHEA:46608"/>
        <dbReference type="Rhea" id="RHEA-COMP:11060"/>
        <dbReference type="Rhea" id="RHEA-COMP:11605"/>
        <dbReference type="ChEBI" id="CHEBI:15378"/>
        <dbReference type="ChEBI" id="CHEBI:30013"/>
        <dbReference type="ChEBI" id="CHEBI:30616"/>
        <dbReference type="ChEBI" id="CHEBI:61977"/>
        <dbReference type="ChEBI" id="CHEBI:456216"/>
        <dbReference type="EC" id="2.7.11.1"/>
    </reaction>
</comment>
<feature type="binding site" evidence="12">
    <location>
        <position position="1426"/>
    </location>
    <ligand>
        <name>ATP</name>
        <dbReference type="ChEBI" id="CHEBI:30616"/>
    </ligand>
</feature>
<evidence type="ECO:0000256" key="6">
    <source>
        <dbReference type="ARBA" id="ARBA00022741"/>
    </source>
</evidence>
<dbReference type="FunFam" id="1.10.510.10:FF:000279">
    <property type="entry name" value="Non-specific serine/threonine protein kinase"/>
    <property type="match status" value="1"/>
</dbReference>
<dbReference type="PROSITE" id="PS00107">
    <property type="entry name" value="PROTEIN_KINASE_ATP"/>
    <property type="match status" value="1"/>
</dbReference>